<protein>
    <submittedName>
        <fullName evidence="2">Uncharacterized protein</fullName>
    </submittedName>
</protein>
<keyword evidence="1" id="KW-0732">Signal</keyword>
<feature type="chain" id="PRO_5002046209" evidence="1">
    <location>
        <begin position="19"/>
        <end position="59"/>
    </location>
</feature>
<dbReference type="EMBL" id="GBRH01217179">
    <property type="protein sequence ID" value="JAD80716.1"/>
    <property type="molecule type" value="Transcribed_RNA"/>
</dbReference>
<evidence type="ECO:0000256" key="1">
    <source>
        <dbReference type="SAM" id="SignalP"/>
    </source>
</evidence>
<reference evidence="2" key="2">
    <citation type="journal article" date="2015" name="Data Brief">
        <title>Shoot transcriptome of the giant reed, Arundo donax.</title>
        <authorList>
            <person name="Barrero R.A."/>
            <person name="Guerrero F.D."/>
            <person name="Moolhuijzen P."/>
            <person name="Goolsby J.A."/>
            <person name="Tidwell J."/>
            <person name="Bellgard S.E."/>
            <person name="Bellgard M.I."/>
        </authorList>
    </citation>
    <scope>NUCLEOTIDE SEQUENCE</scope>
    <source>
        <tissue evidence="2">Shoot tissue taken approximately 20 cm above the soil surface</tissue>
    </source>
</reference>
<dbReference type="AlphaFoldDB" id="A0A0A9CYQ1"/>
<accession>A0A0A9CYQ1</accession>
<evidence type="ECO:0000313" key="2">
    <source>
        <dbReference type="EMBL" id="JAD80716.1"/>
    </source>
</evidence>
<name>A0A0A9CYQ1_ARUDO</name>
<proteinExistence type="predicted"/>
<organism evidence="2">
    <name type="scientific">Arundo donax</name>
    <name type="common">Giant reed</name>
    <name type="synonym">Donax arundinaceus</name>
    <dbReference type="NCBI Taxonomy" id="35708"/>
    <lineage>
        <taxon>Eukaryota</taxon>
        <taxon>Viridiplantae</taxon>
        <taxon>Streptophyta</taxon>
        <taxon>Embryophyta</taxon>
        <taxon>Tracheophyta</taxon>
        <taxon>Spermatophyta</taxon>
        <taxon>Magnoliopsida</taxon>
        <taxon>Liliopsida</taxon>
        <taxon>Poales</taxon>
        <taxon>Poaceae</taxon>
        <taxon>PACMAD clade</taxon>
        <taxon>Arundinoideae</taxon>
        <taxon>Arundineae</taxon>
        <taxon>Arundo</taxon>
    </lineage>
</organism>
<reference evidence="2" key="1">
    <citation type="submission" date="2014-09" db="EMBL/GenBank/DDBJ databases">
        <authorList>
            <person name="Magalhaes I.L.F."/>
            <person name="Oliveira U."/>
            <person name="Santos F.R."/>
            <person name="Vidigal T.H.D.A."/>
            <person name="Brescovit A.D."/>
            <person name="Santos A.J."/>
        </authorList>
    </citation>
    <scope>NUCLEOTIDE SEQUENCE</scope>
    <source>
        <tissue evidence="2">Shoot tissue taken approximately 20 cm above the soil surface</tissue>
    </source>
</reference>
<sequence length="59" mass="6561">MFCLSFLKVALEATYCTGFMFDSLQCENFAHHPGGVSHCVLLNSWKVLVHKLCGGANHF</sequence>
<feature type="signal peptide" evidence="1">
    <location>
        <begin position="1"/>
        <end position="18"/>
    </location>
</feature>